<reference evidence="5 6" key="1">
    <citation type="submission" date="2018-11" db="EMBL/GenBank/DDBJ databases">
        <title>Proposal to divide the Flavobacteriaceae and reorganize its genera based on Amino Acid Identity values calculated from whole genome sequences.</title>
        <authorList>
            <person name="Nicholson A.C."/>
            <person name="Gulvik C.A."/>
            <person name="Whitney A.M."/>
            <person name="Humrighouse B.W."/>
            <person name="Bell M."/>
            <person name="Holmes B."/>
            <person name="Steigerwalt A.G."/>
            <person name="Villarma A."/>
            <person name="Sheth M."/>
            <person name="Batra D."/>
            <person name="Pryor J."/>
            <person name="Bernardet J.-F."/>
            <person name="Hugo C."/>
            <person name="Kampfer P."/>
            <person name="Newman J."/>
            <person name="McQuiston J.R."/>
        </authorList>
    </citation>
    <scope>NUCLEOTIDE SEQUENCE [LARGE SCALE GENOMIC DNA]</scope>
    <source>
        <strain evidence="5 6">H5143</strain>
    </source>
</reference>
<keyword evidence="6" id="KW-1185">Reference proteome</keyword>
<dbReference type="GO" id="GO:0004519">
    <property type="term" value="F:endonuclease activity"/>
    <property type="evidence" value="ECO:0007669"/>
    <property type="project" value="UniProtKB-KW"/>
</dbReference>
<keyword evidence="3" id="KW-0238">DNA-binding</keyword>
<dbReference type="PANTHER" id="PTHR30408:SF12">
    <property type="entry name" value="TYPE I RESTRICTION ENZYME MJAVIII SPECIFICITY SUBUNIT"/>
    <property type="match status" value="1"/>
</dbReference>
<evidence type="ECO:0000256" key="2">
    <source>
        <dbReference type="ARBA" id="ARBA00022747"/>
    </source>
</evidence>
<keyword evidence="5" id="KW-0540">Nuclease</keyword>
<dbReference type="InterPro" id="IPR000055">
    <property type="entry name" value="Restrct_endonuc_typeI_TRD"/>
</dbReference>
<dbReference type="EMBL" id="CP033912">
    <property type="protein sequence ID" value="AZA97892.1"/>
    <property type="molecule type" value="Genomic_DNA"/>
</dbReference>
<dbReference type="Proteomes" id="UP000281741">
    <property type="component" value="Chromosome"/>
</dbReference>
<proteinExistence type="inferred from homology"/>
<comment type="similarity">
    <text evidence="1">Belongs to the type-I restriction system S methylase family.</text>
</comment>
<dbReference type="Pfam" id="PF01420">
    <property type="entry name" value="Methylase_S"/>
    <property type="match status" value="1"/>
</dbReference>
<evidence type="ECO:0000313" key="5">
    <source>
        <dbReference type="EMBL" id="AZA97892.1"/>
    </source>
</evidence>
<dbReference type="InterPro" id="IPR052021">
    <property type="entry name" value="Type-I_RS_S_subunit"/>
</dbReference>
<evidence type="ECO:0000259" key="4">
    <source>
        <dbReference type="Pfam" id="PF01420"/>
    </source>
</evidence>
<keyword evidence="5" id="KW-0255">Endonuclease</keyword>
<accession>A0ABN5S4W2</accession>
<evidence type="ECO:0000313" key="6">
    <source>
        <dbReference type="Proteomes" id="UP000281741"/>
    </source>
</evidence>
<dbReference type="InterPro" id="IPR044946">
    <property type="entry name" value="Restrct_endonuc_typeI_TRD_sf"/>
</dbReference>
<keyword evidence="2" id="KW-0680">Restriction system</keyword>
<keyword evidence="5" id="KW-0378">Hydrolase</keyword>
<dbReference type="PANTHER" id="PTHR30408">
    <property type="entry name" value="TYPE-1 RESTRICTION ENZYME ECOKI SPECIFICITY PROTEIN"/>
    <property type="match status" value="1"/>
</dbReference>
<evidence type="ECO:0000256" key="1">
    <source>
        <dbReference type="ARBA" id="ARBA00010923"/>
    </source>
</evidence>
<dbReference type="CDD" id="cd17273">
    <property type="entry name" value="RMtype1_S_EcoJA69PI-TRD1-CR1_like"/>
    <property type="match status" value="1"/>
</dbReference>
<feature type="domain" description="Type I restriction modification DNA specificity" evidence="4">
    <location>
        <begin position="3"/>
        <end position="174"/>
    </location>
</feature>
<gene>
    <name evidence="5" type="ORF">EG353_06565</name>
</gene>
<dbReference type="Gene3D" id="3.90.220.20">
    <property type="entry name" value="DNA methylase specificity domains"/>
    <property type="match status" value="1"/>
</dbReference>
<evidence type="ECO:0000256" key="3">
    <source>
        <dbReference type="ARBA" id="ARBA00023125"/>
    </source>
</evidence>
<protein>
    <submittedName>
        <fullName evidence="5">Restriction endonuclease subunit S</fullName>
    </submittedName>
</protein>
<sequence length="185" mass="21034">MLPDGWKWKTLKDVGEIYNGGTPKTSVSEYWNGSIPWITPSDLSNYKEKYISKGQKNITELAIEKSSVKILPKETVLFSTRAPIGYVVIAKNELTTNQGFKSIVPNEKIDSSFLYYFLKSITEYANKIASGTTFLELSTEKFKEIPIPIPPIEEQVKIVVEIEQVLNNTDNLINELVIFPKNWII</sequence>
<dbReference type="SUPFAM" id="SSF116734">
    <property type="entry name" value="DNA methylase specificity domain"/>
    <property type="match status" value="1"/>
</dbReference>
<organism evidence="5 6">
    <name type="scientific">Chryseobacterium shandongense</name>
    <dbReference type="NCBI Taxonomy" id="1493872"/>
    <lineage>
        <taxon>Bacteria</taxon>
        <taxon>Pseudomonadati</taxon>
        <taxon>Bacteroidota</taxon>
        <taxon>Flavobacteriia</taxon>
        <taxon>Flavobacteriales</taxon>
        <taxon>Weeksellaceae</taxon>
        <taxon>Chryseobacterium group</taxon>
        <taxon>Chryseobacterium</taxon>
    </lineage>
</organism>
<name>A0ABN5S4W2_9FLAO</name>